<dbReference type="InterPro" id="IPR012292">
    <property type="entry name" value="Globin/Proto"/>
</dbReference>
<dbReference type="InterPro" id="IPR009050">
    <property type="entry name" value="Globin-like_sf"/>
</dbReference>
<dbReference type="Gene3D" id="1.10.490.10">
    <property type="entry name" value="Globins"/>
    <property type="match status" value="1"/>
</dbReference>
<dbReference type="STRING" id="1612308.SAMN05444581_104196"/>
<dbReference type="EMBL" id="FOSN01000004">
    <property type="protein sequence ID" value="SFK24972.1"/>
    <property type="molecule type" value="Genomic_DNA"/>
</dbReference>
<organism evidence="1 2">
    <name type="scientific">Methylocapsa palsarum</name>
    <dbReference type="NCBI Taxonomy" id="1612308"/>
    <lineage>
        <taxon>Bacteria</taxon>
        <taxon>Pseudomonadati</taxon>
        <taxon>Pseudomonadota</taxon>
        <taxon>Alphaproteobacteria</taxon>
        <taxon>Hyphomicrobiales</taxon>
        <taxon>Beijerinckiaceae</taxon>
        <taxon>Methylocapsa</taxon>
    </lineage>
</organism>
<gene>
    <name evidence="1" type="ORF">SAMN05444581_104196</name>
</gene>
<sequence>MTLADAAIGKVLDVFRRRGITTACAMTEEFSICNSEAVEAAISLCVKEFYHKARRDDLLGPIFNKVILDWDVHLRLIEKFWSKALLMTDDYTGSPFVHHMKLPVELEHFERWLSLFEEAADATLPAEYTKKAIAKARHMAESFKAGIFPFLDKNGKPARHPE</sequence>
<dbReference type="AlphaFoldDB" id="A0A1I3XZN8"/>
<name>A0A1I3XZN8_9HYPH</name>
<dbReference type="GO" id="GO:0020037">
    <property type="term" value="F:heme binding"/>
    <property type="evidence" value="ECO:0007669"/>
    <property type="project" value="InterPro"/>
</dbReference>
<reference evidence="1 2" key="1">
    <citation type="submission" date="2016-10" db="EMBL/GenBank/DDBJ databases">
        <authorList>
            <person name="de Groot N.N."/>
        </authorList>
    </citation>
    <scope>NUCLEOTIDE SEQUENCE [LARGE SCALE GENOMIC DNA]</scope>
    <source>
        <strain evidence="1 2">NE2</strain>
    </source>
</reference>
<accession>A0A1I3XZN8</accession>
<proteinExistence type="predicted"/>
<evidence type="ECO:0000313" key="1">
    <source>
        <dbReference type="EMBL" id="SFK24972.1"/>
    </source>
</evidence>
<dbReference type="Proteomes" id="UP000198755">
    <property type="component" value="Unassembled WGS sequence"/>
</dbReference>
<dbReference type="SUPFAM" id="SSF46458">
    <property type="entry name" value="Globin-like"/>
    <property type="match status" value="1"/>
</dbReference>
<dbReference type="GO" id="GO:0019825">
    <property type="term" value="F:oxygen binding"/>
    <property type="evidence" value="ECO:0007669"/>
    <property type="project" value="InterPro"/>
</dbReference>
<keyword evidence="2" id="KW-1185">Reference proteome</keyword>
<evidence type="ECO:0000313" key="2">
    <source>
        <dbReference type="Proteomes" id="UP000198755"/>
    </source>
</evidence>
<dbReference type="CDD" id="cd08916">
    <property type="entry name" value="TrHb3_P"/>
    <property type="match status" value="1"/>
</dbReference>
<protein>
    <submittedName>
        <fullName evidence="1">Hemoglobin</fullName>
    </submittedName>
</protein>